<keyword evidence="1" id="KW-0282">Flagellum</keyword>
<gene>
    <name evidence="1" type="ORF">SAMN04487977_10945</name>
</gene>
<proteinExistence type="predicted"/>
<name>A0A1H9IAZ2_9SPIR</name>
<organism evidence="1 2">
    <name type="scientific">Treponema bryantii</name>
    <dbReference type="NCBI Taxonomy" id="163"/>
    <lineage>
        <taxon>Bacteria</taxon>
        <taxon>Pseudomonadati</taxon>
        <taxon>Spirochaetota</taxon>
        <taxon>Spirochaetia</taxon>
        <taxon>Spirochaetales</taxon>
        <taxon>Treponemataceae</taxon>
        <taxon>Treponema</taxon>
    </lineage>
</organism>
<keyword evidence="1" id="KW-0966">Cell projection</keyword>
<dbReference type="Gene3D" id="3.30.160.170">
    <property type="entry name" value="FlaG-like"/>
    <property type="match status" value="1"/>
</dbReference>
<reference evidence="1 2" key="1">
    <citation type="submission" date="2016-10" db="EMBL/GenBank/DDBJ databases">
        <authorList>
            <person name="de Groot N.N."/>
        </authorList>
    </citation>
    <scope>NUCLEOTIDE SEQUENCE [LARGE SCALE GENOMIC DNA]</scope>
    <source>
        <strain evidence="1 2">B25</strain>
    </source>
</reference>
<dbReference type="PANTHER" id="PTHR37166">
    <property type="entry name" value="PROTEIN FLAG"/>
    <property type="match status" value="1"/>
</dbReference>
<dbReference type="OrthoDB" id="362353at2"/>
<keyword evidence="2" id="KW-1185">Reference proteome</keyword>
<dbReference type="Proteomes" id="UP000182360">
    <property type="component" value="Unassembled WGS sequence"/>
</dbReference>
<dbReference type="SUPFAM" id="SSF160214">
    <property type="entry name" value="FlaG-like"/>
    <property type="match status" value="1"/>
</dbReference>
<dbReference type="InterPro" id="IPR035924">
    <property type="entry name" value="FlaG-like_sf"/>
</dbReference>
<sequence length="128" mass="13910">MNTINTNSMVHVAMDGQSLYNTNKNSASNSVQQQNVAASITPTGAQVAQNIEQNIAEIKADSQALQKMTEMVGGNKLLFSVNKELGSVVVSIVDSETNQVIKQIPSEDMQKLKLRIRKAIGSMFDEVI</sequence>
<evidence type="ECO:0000313" key="2">
    <source>
        <dbReference type="Proteomes" id="UP000182360"/>
    </source>
</evidence>
<accession>A0A1H9IAZ2</accession>
<evidence type="ECO:0000313" key="1">
    <source>
        <dbReference type="EMBL" id="SEQ71714.1"/>
    </source>
</evidence>
<keyword evidence="1" id="KW-0969">Cilium</keyword>
<dbReference type="PANTHER" id="PTHR37166:SF1">
    <property type="entry name" value="PROTEIN FLAG"/>
    <property type="match status" value="1"/>
</dbReference>
<dbReference type="RefSeq" id="WP_074644809.1">
    <property type="nucleotide sequence ID" value="NZ_FOFU01000009.1"/>
</dbReference>
<dbReference type="Pfam" id="PF03646">
    <property type="entry name" value="FlaG"/>
    <property type="match status" value="1"/>
</dbReference>
<protein>
    <submittedName>
        <fullName evidence="1">Flagellar protein FlaG</fullName>
    </submittedName>
</protein>
<dbReference type="InterPro" id="IPR005186">
    <property type="entry name" value="FlaG"/>
</dbReference>
<dbReference type="EMBL" id="FOFU01000009">
    <property type="protein sequence ID" value="SEQ71714.1"/>
    <property type="molecule type" value="Genomic_DNA"/>
</dbReference>
<dbReference type="STRING" id="163.SAMN04487775_10266"/>
<dbReference type="AlphaFoldDB" id="A0A1H9IAZ2"/>
<dbReference type="eggNOG" id="COG1334">
    <property type="taxonomic scope" value="Bacteria"/>
</dbReference>